<gene>
    <name evidence="1" type="ORF">D0435_06340</name>
</gene>
<protein>
    <submittedName>
        <fullName evidence="1">DUF3842 family protein</fullName>
    </submittedName>
</protein>
<dbReference type="EMBL" id="QXWK01000010">
    <property type="protein sequence ID" value="NBH61268.1"/>
    <property type="molecule type" value="Genomic_DNA"/>
</dbReference>
<dbReference type="AlphaFoldDB" id="A0A845QMI3"/>
<dbReference type="Pfam" id="PF12953">
    <property type="entry name" value="DUF3842"/>
    <property type="match status" value="1"/>
</dbReference>
<name>A0A845QMI3_9FIRM</name>
<evidence type="ECO:0000313" key="2">
    <source>
        <dbReference type="Proteomes" id="UP000446866"/>
    </source>
</evidence>
<dbReference type="RefSeq" id="WP_160201550.1">
    <property type="nucleotide sequence ID" value="NZ_QXWK01000010.1"/>
</dbReference>
<keyword evidence="2" id="KW-1185">Reference proteome</keyword>
<reference evidence="1 2" key="1">
    <citation type="submission" date="2018-08" db="EMBL/GenBank/DDBJ databases">
        <title>Murine metabolic-syndrome-specific gut microbial biobank.</title>
        <authorList>
            <person name="Liu C."/>
        </authorList>
    </citation>
    <scope>NUCLEOTIDE SEQUENCE [LARGE SCALE GENOMIC DNA]</scope>
    <source>
        <strain evidence="1 2">28</strain>
    </source>
</reference>
<dbReference type="InterPro" id="IPR024208">
    <property type="entry name" value="DUF3842"/>
</dbReference>
<organism evidence="1 2">
    <name type="scientific">Anaerotruncus colihominis</name>
    <dbReference type="NCBI Taxonomy" id="169435"/>
    <lineage>
        <taxon>Bacteria</taxon>
        <taxon>Bacillati</taxon>
        <taxon>Bacillota</taxon>
        <taxon>Clostridia</taxon>
        <taxon>Eubacteriales</taxon>
        <taxon>Oscillospiraceae</taxon>
        <taxon>Anaerotruncus</taxon>
    </lineage>
</organism>
<evidence type="ECO:0000313" key="1">
    <source>
        <dbReference type="EMBL" id="NBH61268.1"/>
    </source>
</evidence>
<comment type="caution">
    <text evidence="1">The sequence shown here is derived from an EMBL/GenBank/DDBJ whole genome shotgun (WGS) entry which is preliminary data.</text>
</comment>
<proteinExistence type="predicted"/>
<dbReference type="Proteomes" id="UP000446866">
    <property type="component" value="Unassembled WGS sequence"/>
</dbReference>
<accession>A0A845QMI3</accession>
<sequence>MRFLVIDGQGGRLGKLLVEGIRREFSRAEIMAVGTNAVATATMLKAGADEAATGENPVIVASQRADIIAGPIGIVIADSLLGEVTPDMAVAVGQSHAAKVLVPMNRCDNLVAGVSMLPVGELVEDAIIKIKEAADNM</sequence>